<protein>
    <submittedName>
        <fullName evidence="1">Uncharacterized protein</fullName>
    </submittedName>
</protein>
<dbReference type="InParanoid" id="B9NBX7"/>
<gene>
    <name evidence="1" type="ORF">POPTR_001G385000</name>
</gene>
<name>B9NBX7_POPTR</name>
<reference evidence="1 2" key="1">
    <citation type="journal article" date="2006" name="Science">
        <title>The genome of black cottonwood, Populus trichocarpa (Torr. &amp; Gray).</title>
        <authorList>
            <person name="Tuskan G.A."/>
            <person name="Difazio S."/>
            <person name="Jansson S."/>
            <person name="Bohlmann J."/>
            <person name="Grigoriev I."/>
            <person name="Hellsten U."/>
            <person name="Putnam N."/>
            <person name="Ralph S."/>
            <person name="Rombauts S."/>
            <person name="Salamov A."/>
            <person name="Schein J."/>
            <person name="Sterck L."/>
            <person name="Aerts A."/>
            <person name="Bhalerao R.R."/>
            <person name="Bhalerao R.P."/>
            <person name="Blaudez D."/>
            <person name="Boerjan W."/>
            <person name="Brun A."/>
            <person name="Brunner A."/>
            <person name="Busov V."/>
            <person name="Campbell M."/>
            <person name="Carlson J."/>
            <person name="Chalot M."/>
            <person name="Chapman J."/>
            <person name="Chen G.L."/>
            <person name="Cooper D."/>
            <person name="Coutinho P.M."/>
            <person name="Couturier J."/>
            <person name="Covert S."/>
            <person name="Cronk Q."/>
            <person name="Cunningham R."/>
            <person name="Davis J."/>
            <person name="Degroeve S."/>
            <person name="Dejardin A."/>
            <person name="Depamphilis C."/>
            <person name="Detter J."/>
            <person name="Dirks B."/>
            <person name="Dubchak I."/>
            <person name="Duplessis S."/>
            <person name="Ehlting J."/>
            <person name="Ellis B."/>
            <person name="Gendler K."/>
            <person name="Goodstein D."/>
            <person name="Gribskov M."/>
            <person name="Grimwood J."/>
            <person name="Groover A."/>
            <person name="Gunter L."/>
            <person name="Hamberger B."/>
            <person name="Heinze B."/>
            <person name="Helariutta Y."/>
            <person name="Henrissat B."/>
            <person name="Holligan D."/>
            <person name="Holt R."/>
            <person name="Huang W."/>
            <person name="Islam-Faridi N."/>
            <person name="Jones S."/>
            <person name="Jones-Rhoades M."/>
            <person name="Jorgensen R."/>
            <person name="Joshi C."/>
            <person name="Kangasjarvi J."/>
            <person name="Karlsson J."/>
            <person name="Kelleher C."/>
            <person name="Kirkpatrick R."/>
            <person name="Kirst M."/>
            <person name="Kohler A."/>
            <person name="Kalluri U."/>
            <person name="Larimer F."/>
            <person name="Leebens-Mack J."/>
            <person name="Leple J.C."/>
            <person name="Locascio P."/>
            <person name="Lou Y."/>
            <person name="Lucas S."/>
            <person name="Martin F."/>
            <person name="Montanini B."/>
            <person name="Napoli C."/>
            <person name="Nelson D.R."/>
            <person name="Nelson C."/>
            <person name="Nieminen K."/>
            <person name="Nilsson O."/>
            <person name="Pereda V."/>
            <person name="Peter G."/>
            <person name="Philippe R."/>
            <person name="Pilate G."/>
            <person name="Poliakov A."/>
            <person name="Razumovskaya J."/>
            <person name="Richardson P."/>
            <person name="Rinaldi C."/>
            <person name="Ritland K."/>
            <person name="Rouze P."/>
            <person name="Ryaboy D."/>
            <person name="Schmutz J."/>
            <person name="Schrader J."/>
            <person name="Segerman B."/>
            <person name="Shin H."/>
            <person name="Siddiqui A."/>
            <person name="Sterky F."/>
            <person name="Terry A."/>
            <person name="Tsai C.J."/>
            <person name="Uberbacher E."/>
            <person name="Unneberg P."/>
            <person name="Vahala J."/>
            <person name="Wall K."/>
            <person name="Wessler S."/>
            <person name="Yang G."/>
            <person name="Yin T."/>
            <person name="Douglas C."/>
            <person name="Marra M."/>
            <person name="Sandberg G."/>
            <person name="Van de Peer Y."/>
            <person name="Rokhsar D."/>
        </authorList>
    </citation>
    <scope>NUCLEOTIDE SEQUENCE [LARGE SCALE GENOMIC DNA]</scope>
    <source>
        <strain evidence="2">cv. Nisqually</strain>
    </source>
</reference>
<proteinExistence type="predicted"/>
<evidence type="ECO:0000313" key="2">
    <source>
        <dbReference type="Proteomes" id="UP000006729"/>
    </source>
</evidence>
<organism evidence="1 2">
    <name type="scientific">Populus trichocarpa</name>
    <name type="common">Western balsam poplar</name>
    <name type="synonym">Populus balsamifera subsp. trichocarpa</name>
    <dbReference type="NCBI Taxonomy" id="3694"/>
    <lineage>
        <taxon>Eukaryota</taxon>
        <taxon>Viridiplantae</taxon>
        <taxon>Streptophyta</taxon>
        <taxon>Embryophyta</taxon>
        <taxon>Tracheophyta</taxon>
        <taxon>Spermatophyta</taxon>
        <taxon>Magnoliopsida</taxon>
        <taxon>eudicotyledons</taxon>
        <taxon>Gunneridae</taxon>
        <taxon>Pentapetalae</taxon>
        <taxon>rosids</taxon>
        <taxon>fabids</taxon>
        <taxon>Malpighiales</taxon>
        <taxon>Salicaceae</taxon>
        <taxon>Saliceae</taxon>
        <taxon>Populus</taxon>
    </lineage>
</organism>
<accession>B9NBX7</accession>
<dbReference type="Proteomes" id="UP000006729">
    <property type="component" value="Chromosome 1"/>
</dbReference>
<dbReference type="AlphaFoldDB" id="B9NBX7"/>
<dbReference type="EMBL" id="CM009290">
    <property type="protein sequence ID" value="PNT59008.1"/>
    <property type="molecule type" value="Genomic_DNA"/>
</dbReference>
<evidence type="ECO:0000313" key="1">
    <source>
        <dbReference type="EMBL" id="PNT59008.1"/>
    </source>
</evidence>
<sequence>MAFWPSLLSKTFSVLVFGFVVLNCFAVDKFGSHAQGVLTPLLPLDEGTYVLLTIQ</sequence>
<keyword evidence="2" id="KW-1185">Reference proteome</keyword>
<dbReference type="HOGENOM" id="CLU_3053924_0_0_1"/>